<proteinExistence type="predicted"/>
<feature type="transmembrane region" description="Helical" evidence="1">
    <location>
        <begin position="504"/>
        <end position="525"/>
    </location>
</feature>
<dbReference type="AlphaFoldDB" id="T1KSA1"/>
<reference evidence="5" key="1">
    <citation type="submission" date="2011-08" db="EMBL/GenBank/DDBJ databases">
        <authorList>
            <person name="Rombauts S."/>
        </authorList>
    </citation>
    <scope>NUCLEOTIDE SEQUENCE</scope>
    <source>
        <strain evidence="5">London</strain>
    </source>
</reference>
<keyword evidence="5" id="KW-1185">Reference proteome</keyword>
<feature type="transmembrane region" description="Helical" evidence="1">
    <location>
        <begin position="673"/>
        <end position="700"/>
    </location>
</feature>
<sequence>MLFIKYLNIILLLINSNIVYSHVSPSDFFAKQSFLIQTGFSNIVWTYIESSDFKHQNVSSPCKSSLYHAVESSEQGNDWPFKLFEASGRVPADFTGLGYIDPGNYEQCLNLDWIGPSGLKEASKYCLTSLLPNNEQSAHTKIYTQDKLIDERHALDIQIGFCIPSTCSNDDLTIVLTEALKAYSWDLVAIRNCEVKTHFIERLVQASTLQKICLSILAFLIFTVLYSTYLDRKLKRNESESPRKLAWYKHFSIYSSYRQIVQPNMSSDRMLSLIKFAILLHSIVLILHTLIWPSFIKAFPFIAVSSGVTHYKDTKIPIYVNGEWINEGLFVYGGFARSADLWKNVGPETSFIRLLVNILFKFIALSILMTSTMFVQIVLPLFTSGPSGIIKSSANACEKSFFKVIFAQAHWIDDPYDACVIHYWSVCVECHYLILVVTLIYLYKRHPKAALSLNIISLVAALLLVAVHTYHNQYPFQIGSRGADNFDETLRYVVNVNMTASRHLWIYLLTTLCIYLIMNSHHYIINKVHRLGIISRNLTIFGIFLTINRLLYMLVTNFNNTRLNDAIYSVLHRILIIIFYSFVMFLHGEETKRYCSNKVGKVGIEESNNNDNSNNKGNIEDTSISPGRVKFYHIVSAILRSSYCIHLPILIMFTSSLKNPILTQSELIYHVTMQIVCCLIGGFLFHLFFIGPLTSIFISLKKSKSH</sequence>
<feature type="domain" description="Nose resistant-to-fluoxetine protein N-terminal" evidence="3">
    <location>
        <begin position="59"/>
        <end position="195"/>
    </location>
</feature>
<feature type="transmembrane region" description="Helical" evidence="1">
    <location>
        <begin position="421"/>
        <end position="443"/>
    </location>
</feature>
<dbReference type="InterPro" id="IPR006621">
    <property type="entry name" value="Nose-resist-to-fluoxetine_N"/>
</dbReference>
<dbReference type="InterPro" id="IPR052728">
    <property type="entry name" value="O2_lipid_transport_reg"/>
</dbReference>
<evidence type="ECO:0000256" key="1">
    <source>
        <dbReference type="SAM" id="Phobius"/>
    </source>
</evidence>
<keyword evidence="1" id="KW-1133">Transmembrane helix</keyword>
<dbReference type="OrthoDB" id="6585993at2759"/>
<feature type="chain" id="PRO_5004591800" description="Nose resistant-to-fluoxetine protein N-terminal domain-containing protein" evidence="2">
    <location>
        <begin position="22"/>
        <end position="706"/>
    </location>
</feature>
<feature type="transmembrane region" description="Helical" evidence="1">
    <location>
        <begin position="450"/>
        <end position="470"/>
    </location>
</feature>
<evidence type="ECO:0000259" key="3">
    <source>
        <dbReference type="SMART" id="SM00703"/>
    </source>
</evidence>
<dbReference type="PANTHER" id="PTHR11161">
    <property type="entry name" value="O-ACYLTRANSFERASE"/>
    <property type="match status" value="1"/>
</dbReference>
<evidence type="ECO:0000313" key="5">
    <source>
        <dbReference type="Proteomes" id="UP000015104"/>
    </source>
</evidence>
<feature type="transmembrane region" description="Helical" evidence="1">
    <location>
        <begin position="567"/>
        <end position="586"/>
    </location>
</feature>
<dbReference type="EMBL" id="CAEY01000424">
    <property type="status" value="NOT_ANNOTATED_CDS"/>
    <property type="molecule type" value="Genomic_DNA"/>
</dbReference>
<dbReference type="Pfam" id="PF20146">
    <property type="entry name" value="NRF"/>
    <property type="match status" value="1"/>
</dbReference>
<feature type="transmembrane region" description="Helical" evidence="1">
    <location>
        <begin position="631"/>
        <end position="653"/>
    </location>
</feature>
<accession>T1KSA1</accession>
<feature type="signal peptide" evidence="2">
    <location>
        <begin position="1"/>
        <end position="21"/>
    </location>
</feature>
<keyword evidence="2" id="KW-0732">Signal</keyword>
<dbReference type="KEGG" id="tut:107366873"/>
<feature type="transmembrane region" description="Helical" evidence="1">
    <location>
        <begin position="537"/>
        <end position="555"/>
    </location>
</feature>
<dbReference type="EnsemblMetazoa" id="tetur19g02420.1">
    <property type="protein sequence ID" value="tetur19g02420.1"/>
    <property type="gene ID" value="tetur19g02420"/>
</dbReference>
<name>T1KSA1_TETUR</name>
<dbReference type="HOGENOM" id="CLU_025966_0_0_1"/>
<evidence type="ECO:0000256" key="2">
    <source>
        <dbReference type="SAM" id="SignalP"/>
    </source>
</evidence>
<reference evidence="4" key="2">
    <citation type="submission" date="2015-06" db="UniProtKB">
        <authorList>
            <consortium name="EnsemblMetazoa"/>
        </authorList>
    </citation>
    <scope>IDENTIFICATION</scope>
</reference>
<keyword evidence="1" id="KW-0472">Membrane</keyword>
<feature type="transmembrane region" description="Helical" evidence="1">
    <location>
        <begin position="358"/>
        <end position="379"/>
    </location>
</feature>
<feature type="transmembrane region" description="Helical" evidence="1">
    <location>
        <begin position="212"/>
        <end position="229"/>
    </location>
</feature>
<evidence type="ECO:0000313" key="4">
    <source>
        <dbReference type="EnsemblMetazoa" id="tetur19g02420.1"/>
    </source>
</evidence>
<dbReference type="SMART" id="SM00703">
    <property type="entry name" value="NRF"/>
    <property type="match status" value="1"/>
</dbReference>
<keyword evidence="1" id="KW-0812">Transmembrane</keyword>
<dbReference type="PANTHER" id="PTHR11161:SF0">
    <property type="entry name" value="O-ACYLTRANSFERASE LIKE PROTEIN"/>
    <property type="match status" value="1"/>
</dbReference>
<gene>
    <name evidence="4" type="primary">107366873</name>
</gene>
<feature type="transmembrane region" description="Helical" evidence="1">
    <location>
        <begin position="273"/>
        <end position="292"/>
    </location>
</feature>
<dbReference type="OMA" id="CIHITIL"/>
<organism evidence="4 5">
    <name type="scientific">Tetranychus urticae</name>
    <name type="common">Two-spotted spider mite</name>
    <dbReference type="NCBI Taxonomy" id="32264"/>
    <lineage>
        <taxon>Eukaryota</taxon>
        <taxon>Metazoa</taxon>
        <taxon>Ecdysozoa</taxon>
        <taxon>Arthropoda</taxon>
        <taxon>Chelicerata</taxon>
        <taxon>Arachnida</taxon>
        <taxon>Acari</taxon>
        <taxon>Acariformes</taxon>
        <taxon>Trombidiformes</taxon>
        <taxon>Prostigmata</taxon>
        <taxon>Eleutherengona</taxon>
        <taxon>Raphignathae</taxon>
        <taxon>Tetranychoidea</taxon>
        <taxon>Tetranychidae</taxon>
        <taxon>Tetranychus</taxon>
    </lineage>
</organism>
<dbReference type="Proteomes" id="UP000015104">
    <property type="component" value="Unassembled WGS sequence"/>
</dbReference>
<protein>
    <recommendedName>
        <fullName evidence="3">Nose resistant-to-fluoxetine protein N-terminal domain-containing protein</fullName>
    </recommendedName>
</protein>